<reference evidence="3 4" key="1">
    <citation type="submission" date="2018-04" db="EMBL/GenBank/DDBJ databases">
        <authorList>
            <person name="Zhang X."/>
            <person name="Yuan J."/>
            <person name="Li F."/>
            <person name="Xiang J."/>
        </authorList>
    </citation>
    <scope>NUCLEOTIDE SEQUENCE [LARGE SCALE GENOMIC DNA]</scope>
    <source>
        <tissue evidence="3">Muscle</tissue>
    </source>
</reference>
<dbReference type="Gene3D" id="3.30.420.10">
    <property type="entry name" value="Ribonuclease H-like superfamily/Ribonuclease H"/>
    <property type="match status" value="1"/>
</dbReference>
<dbReference type="AlphaFoldDB" id="A0A423SDV0"/>
<keyword evidence="2" id="KW-0472">Membrane</keyword>
<name>A0A423SDV0_PENVA</name>
<dbReference type="OrthoDB" id="6352026at2759"/>
<evidence type="ECO:0000256" key="2">
    <source>
        <dbReference type="SAM" id="Phobius"/>
    </source>
</evidence>
<protein>
    <submittedName>
        <fullName evidence="3">RNA-binding protein fusilli</fullName>
    </submittedName>
</protein>
<dbReference type="STRING" id="6689.A0A423SDV0"/>
<organism evidence="3 4">
    <name type="scientific">Penaeus vannamei</name>
    <name type="common">Whiteleg shrimp</name>
    <name type="synonym">Litopenaeus vannamei</name>
    <dbReference type="NCBI Taxonomy" id="6689"/>
    <lineage>
        <taxon>Eukaryota</taxon>
        <taxon>Metazoa</taxon>
        <taxon>Ecdysozoa</taxon>
        <taxon>Arthropoda</taxon>
        <taxon>Crustacea</taxon>
        <taxon>Multicrustacea</taxon>
        <taxon>Malacostraca</taxon>
        <taxon>Eumalacostraca</taxon>
        <taxon>Eucarida</taxon>
        <taxon>Decapoda</taxon>
        <taxon>Dendrobranchiata</taxon>
        <taxon>Penaeoidea</taxon>
        <taxon>Penaeidae</taxon>
        <taxon>Penaeus</taxon>
    </lineage>
</organism>
<dbReference type="Proteomes" id="UP000283509">
    <property type="component" value="Unassembled WGS sequence"/>
</dbReference>
<sequence length="571" mass="64029">MTVSICMTLREENKSRSSDPRKEPPDPRISSRTAEDASAGRPDRASRRRRRVEQPPYKESPGDRRSSGYRSAPLPPSVPVASAFLLVEDALSCPAHPVKIPVHPEQIPVSSGRAPSFRRALVRRFDAILSKIADGDTGKVAMVTDGQLHLRQVIHPKALAKNLDLPEYYNAFYDLRKEFKSFYHSEEMACVADMMNCILFGVRIPALTTLITLTRRIYPHRIHHPGIIRARLNENPLEPRRASSPHGPRHMQRFLTIQAFLPSRFLAAHNTSSSCMALPRRAPHRPWTARKSVHPHAHPARVGEILPRLPSVPRGCRWRRSVCESRFGEGFDHSVTPSRPASRDYLTLVASDWPRRAPFFLSTHIHAHGRIRCSRPPILISRAPPCLLQTRLVCVLPSRLVSGRLVPLLPTFSLSSLFLSLSSPSFTPLPLSPPFLLSPLPLSSLLTILPFLPFSFFHFPFFVFLDGKGSTALQQDVSPTLQRRRRLSNPVTWILRSVDPAGAPLGVEMRLGLMVITLINELEFADDGLDPRSISRPRSVIGRSPAHCESLTPTWDLIHAAHWPPGVTQTR</sequence>
<feature type="region of interest" description="Disordered" evidence="1">
    <location>
        <begin position="1"/>
        <end position="73"/>
    </location>
</feature>
<evidence type="ECO:0000313" key="3">
    <source>
        <dbReference type="EMBL" id="ROT62371.1"/>
    </source>
</evidence>
<keyword evidence="2" id="KW-1133">Transmembrane helix</keyword>
<gene>
    <name evidence="3" type="ORF">C7M84_019785</name>
</gene>
<accession>A0A423SDV0</accession>
<keyword evidence="2" id="KW-0812">Transmembrane</keyword>
<evidence type="ECO:0000313" key="4">
    <source>
        <dbReference type="Proteomes" id="UP000283509"/>
    </source>
</evidence>
<dbReference type="GO" id="GO:0003676">
    <property type="term" value="F:nucleic acid binding"/>
    <property type="evidence" value="ECO:0007669"/>
    <property type="project" value="InterPro"/>
</dbReference>
<feature type="transmembrane region" description="Helical" evidence="2">
    <location>
        <begin position="442"/>
        <end position="465"/>
    </location>
</feature>
<dbReference type="EMBL" id="QCYY01003705">
    <property type="protein sequence ID" value="ROT62371.1"/>
    <property type="molecule type" value="Genomic_DNA"/>
</dbReference>
<feature type="compositionally biased region" description="Basic and acidic residues" evidence="1">
    <location>
        <begin position="9"/>
        <end position="26"/>
    </location>
</feature>
<comment type="caution">
    <text evidence="3">The sequence shown here is derived from an EMBL/GenBank/DDBJ whole genome shotgun (WGS) entry which is preliminary data.</text>
</comment>
<proteinExistence type="predicted"/>
<dbReference type="InterPro" id="IPR036397">
    <property type="entry name" value="RNaseH_sf"/>
</dbReference>
<keyword evidence="4" id="KW-1185">Reference proteome</keyword>
<evidence type="ECO:0000256" key="1">
    <source>
        <dbReference type="SAM" id="MobiDB-lite"/>
    </source>
</evidence>
<reference evidence="3 4" key="2">
    <citation type="submission" date="2019-01" db="EMBL/GenBank/DDBJ databases">
        <title>The decoding of complex shrimp genome reveals the adaptation for benthos swimmer, frequently molting mechanism and breeding impact on genome.</title>
        <authorList>
            <person name="Sun Y."/>
            <person name="Gao Y."/>
            <person name="Yu Y."/>
        </authorList>
    </citation>
    <scope>NUCLEOTIDE SEQUENCE [LARGE SCALE GENOMIC DNA]</scope>
    <source>
        <tissue evidence="3">Muscle</tissue>
    </source>
</reference>